<dbReference type="Proteomes" id="UP001235744">
    <property type="component" value="Chromosome"/>
</dbReference>
<organism evidence="1 2">
    <name type="scientific">Streptomyces poriferorum</name>
    <dbReference type="NCBI Taxonomy" id="2798799"/>
    <lineage>
        <taxon>Bacteria</taxon>
        <taxon>Bacillati</taxon>
        <taxon>Actinomycetota</taxon>
        <taxon>Actinomycetes</taxon>
        <taxon>Kitasatosporales</taxon>
        <taxon>Streptomycetaceae</taxon>
        <taxon>Streptomyces</taxon>
    </lineage>
</organism>
<dbReference type="EMBL" id="CP120988">
    <property type="protein sequence ID" value="WLQ61738.1"/>
    <property type="molecule type" value="Genomic_DNA"/>
</dbReference>
<gene>
    <name evidence="1" type="ORF">P8A19_19280</name>
</gene>
<dbReference type="RefSeq" id="WP_236064072.1">
    <property type="nucleotide sequence ID" value="NZ_CP120988.1"/>
</dbReference>
<name>A0ABY9J657_9ACTN</name>
<protein>
    <submittedName>
        <fullName evidence="1">DUF1016 domain-containing protein</fullName>
    </submittedName>
</protein>
<accession>A0ABY9J657</accession>
<proteinExistence type="predicted"/>
<evidence type="ECO:0000313" key="1">
    <source>
        <dbReference type="EMBL" id="WLQ61738.1"/>
    </source>
</evidence>
<sequence>MEGRPAEHGPEDALVAGLIRFLTELGAGFAFVGRQCPTGHANCCPPPRTSHASRSAC</sequence>
<keyword evidence="2" id="KW-1185">Reference proteome</keyword>
<reference evidence="1 2" key="1">
    <citation type="submission" date="2023-03" db="EMBL/GenBank/DDBJ databases">
        <title>Isolation and description of six Streptomyces strains from soil environments, able to metabolize different microbial glucans.</title>
        <authorList>
            <person name="Widen T."/>
            <person name="Larsbrink J."/>
        </authorList>
    </citation>
    <scope>NUCLEOTIDE SEQUENCE [LARGE SCALE GENOMIC DNA]</scope>
    <source>
        <strain evidence="1 2">Alt2</strain>
    </source>
</reference>
<evidence type="ECO:0000313" key="2">
    <source>
        <dbReference type="Proteomes" id="UP001235744"/>
    </source>
</evidence>